<gene>
    <name evidence="2" type="ORF">NOG11_06350</name>
</gene>
<proteinExistence type="predicted"/>
<comment type="caution">
    <text evidence="2">The sequence shown here is derived from an EMBL/GenBank/DDBJ whole genome shotgun (WGS) entry which is preliminary data.</text>
</comment>
<dbReference type="Proteomes" id="UP001142610">
    <property type="component" value="Unassembled WGS sequence"/>
</dbReference>
<evidence type="ECO:0000313" key="2">
    <source>
        <dbReference type="EMBL" id="MCQ8185009.1"/>
    </source>
</evidence>
<keyword evidence="3" id="KW-1185">Reference proteome</keyword>
<evidence type="ECO:0000256" key="1">
    <source>
        <dbReference type="SAM" id="MobiDB-lite"/>
    </source>
</evidence>
<feature type="compositionally biased region" description="Basic and acidic residues" evidence="1">
    <location>
        <begin position="53"/>
        <end position="72"/>
    </location>
</feature>
<sequence>MADRLKDIWDGFARSTHARLTTTELSPLSRPSGTDRAEQELELTLSGRNASPEGHEAVRAALDTLHRDIESKAKRKRRPRRGEGASYSAGDEPQSYELRSGLDEQLLADLQFTEARVRRSGSDYLTFARAKQDAWGRKRKKFLGIF</sequence>
<dbReference type="EMBL" id="JANIBC010000003">
    <property type="protein sequence ID" value="MCQ8185009.1"/>
    <property type="molecule type" value="Genomic_DNA"/>
</dbReference>
<evidence type="ECO:0000313" key="3">
    <source>
        <dbReference type="Proteomes" id="UP001142610"/>
    </source>
</evidence>
<reference evidence="2" key="1">
    <citation type="submission" date="2022-07" db="EMBL/GenBank/DDBJ databases">
        <title>Parvularcula maris sp. nov., an algicidal bacterium isolated from seawater.</title>
        <authorList>
            <person name="Li F."/>
        </authorList>
    </citation>
    <scope>NUCLEOTIDE SEQUENCE</scope>
    <source>
        <strain evidence="2">BGMRC 0090</strain>
    </source>
</reference>
<accession>A0A9X2RHM0</accession>
<feature type="compositionally biased region" description="Polar residues" evidence="1">
    <location>
        <begin position="20"/>
        <end position="32"/>
    </location>
</feature>
<organism evidence="2 3">
    <name type="scientific">Parvularcula maris</name>
    <dbReference type="NCBI Taxonomy" id="2965077"/>
    <lineage>
        <taxon>Bacteria</taxon>
        <taxon>Pseudomonadati</taxon>
        <taxon>Pseudomonadota</taxon>
        <taxon>Alphaproteobacteria</taxon>
        <taxon>Parvularculales</taxon>
        <taxon>Parvularculaceae</taxon>
        <taxon>Parvularcula</taxon>
    </lineage>
</organism>
<dbReference type="RefSeq" id="WP_256618870.1">
    <property type="nucleotide sequence ID" value="NZ_JANIBC010000003.1"/>
</dbReference>
<dbReference type="AlphaFoldDB" id="A0A9X2RHM0"/>
<feature type="region of interest" description="Disordered" evidence="1">
    <location>
        <begin position="20"/>
        <end position="98"/>
    </location>
</feature>
<protein>
    <submittedName>
        <fullName evidence="2">Uncharacterized protein</fullName>
    </submittedName>
</protein>
<name>A0A9X2RHM0_9PROT</name>